<dbReference type="SMART" id="SM00382">
    <property type="entry name" value="AAA"/>
    <property type="match status" value="1"/>
</dbReference>
<keyword evidence="1" id="KW-0547">Nucleotide-binding</keyword>
<dbReference type="PANTHER" id="PTHR46411">
    <property type="entry name" value="FAMILY ATPASE, PUTATIVE-RELATED"/>
    <property type="match status" value="1"/>
</dbReference>
<dbReference type="RefSeq" id="XP_056786343.1">
    <property type="nucleotide sequence ID" value="XM_056938335.1"/>
</dbReference>
<dbReference type="InterPro" id="IPR003593">
    <property type="entry name" value="AAA+_ATPase"/>
</dbReference>
<keyword evidence="2" id="KW-0067">ATP-binding</keyword>
<evidence type="ECO:0000313" key="5">
    <source>
        <dbReference type="EMBL" id="KAJ5471797.1"/>
    </source>
</evidence>
<dbReference type="SUPFAM" id="SSF52540">
    <property type="entry name" value="P-loop containing nucleoside triphosphate hydrolases"/>
    <property type="match status" value="2"/>
</dbReference>
<feature type="region of interest" description="Disordered" evidence="3">
    <location>
        <begin position="1"/>
        <end position="37"/>
    </location>
</feature>
<keyword evidence="6" id="KW-1185">Reference proteome</keyword>
<name>A0A9W9WR84_9EURO</name>
<dbReference type="GO" id="GO:0005524">
    <property type="term" value="F:ATP binding"/>
    <property type="evidence" value="ECO:0007669"/>
    <property type="project" value="UniProtKB-KW"/>
</dbReference>
<evidence type="ECO:0000256" key="2">
    <source>
        <dbReference type="ARBA" id="ARBA00022840"/>
    </source>
</evidence>
<proteinExistence type="predicted"/>
<protein>
    <recommendedName>
        <fullName evidence="4">AAA+ ATPase domain-containing protein</fullName>
    </recommendedName>
</protein>
<dbReference type="GeneID" id="81628585"/>
<sequence>MAPVQVEHNMASETSSPCHQGLTPPDSPKSGSATPQTTVKDLKYLFDVLERVLPDLTKREPPNSPVFQGNFQADPDMAQLKLLMGKLTSGECTSAELSMAAKPSQFYPASNEQEDGTPVADESDLKHPISTTPDDFKLFEKWASSPSFKTVVETWDPKACKYEIGEQAETISSLDDYAEYAFIVRERIGRNSEEVTAYIDIKSEGLRDILRAVLHDVKAISLMEDKPSLEQNVLFHFLPELDRYAESMDNSSNHTSAATQHLRVLIDHLKHAYASISQRLSSMLQHGHITYDLLWALFKPGCHVYTTCIGTKEPRCVKFDAGEEVTQNDETWFNLECRFLDYDGVKFGEAGTFLHVPKFRGSKPIATLEAYPLCHHPSHEQVRKDLVERGQKFRDLAGSHIQHCKGSAFYVNKGKIFKININSRVAVDAAFFHKMQPNYSRPSLRDLGVKDKNGIAVIDIGAMLMEDREREKERMRGDGVDAQKLSEADLLIACPTVCCFSFKEKMFLECAVSALRDVNWSPESFDCLQIPPENKTLLLSMAKARLGLIPTVPFDDVIDGKGLGVNILLDGPPGVGKTFTVEATSEYFQLPLYSISAGELVVDHGDSNALEQQLEIVFKIAKHFKAVLLLDEADAFMEQRTSYHDAPNRLVNVFLRKLEYYQGILFLTSNRGIQFDDAILSRIHLIVKYKDLSREFPRGLWSTFLKRARTVQGPAIIEKHDLRRLESLELNGREIKNIAAIAHALAEANASQVSYKYLELAAESNLKFSKEFGRQGPADGIVDTDQENESKSAVTLSGLLTVLDGVSSQEGRILIMTTNHIKHLGEALIRPGRSDKKVHFKLADQNISTQLFHTVFKQLPTQKQCNEEFDQETVEGLARDFASTMPEQVFSPAEVLSFLLERKKSPYDAVSGVESWVAKAKY</sequence>
<dbReference type="AlphaFoldDB" id="A0A9W9WR84"/>
<dbReference type="Pfam" id="PF00004">
    <property type="entry name" value="AAA"/>
    <property type="match status" value="2"/>
</dbReference>
<evidence type="ECO:0000313" key="6">
    <source>
        <dbReference type="Proteomes" id="UP001148312"/>
    </source>
</evidence>
<dbReference type="Pfam" id="PF25426">
    <property type="entry name" value="AAA_lid_BCS1"/>
    <property type="match status" value="1"/>
</dbReference>
<dbReference type="GO" id="GO:0016887">
    <property type="term" value="F:ATP hydrolysis activity"/>
    <property type="evidence" value="ECO:0007669"/>
    <property type="project" value="InterPro"/>
</dbReference>
<dbReference type="Pfam" id="PF22942">
    <property type="entry name" value="DUF7025"/>
    <property type="match status" value="1"/>
</dbReference>
<evidence type="ECO:0000259" key="4">
    <source>
        <dbReference type="SMART" id="SM00382"/>
    </source>
</evidence>
<organism evidence="5 6">
    <name type="scientific">Penicillium diatomitis</name>
    <dbReference type="NCBI Taxonomy" id="2819901"/>
    <lineage>
        <taxon>Eukaryota</taxon>
        <taxon>Fungi</taxon>
        <taxon>Dikarya</taxon>
        <taxon>Ascomycota</taxon>
        <taxon>Pezizomycotina</taxon>
        <taxon>Eurotiomycetes</taxon>
        <taxon>Eurotiomycetidae</taxon>
        <taxon>Eurotiales</taxon>
        <taxon>Aspergillaceae</taxon>
        <taxon>Penicillium</taxon>
    </lineage>
</organism>
<evidence type="ECO:0000256" key="1">
    <source>
        <dbReference type="ARBA" id="ARBA00022741"/>
    </source>
</evidence>
<dbReference type="InterPro" id="IPR057495">
    <property type="entry name" value="AAA_lid_BCS1"/>
</dbReference>
<dbReference type="InterPro" id="IPR027417">
    <property type="entry name" value="P-loop_NTPase"/>
</dbReference>
<dbReference type="Proteomes" id="UP001148312">
    <property type="component" value="Unassembled WGS sequence"/>
</dbReference>
<gene>
    <name evidence="5" type="ORF">N7539_008740</name>
</gene>
<dbReference type="InterPro" id="IPR054289">
    <property type="entry name" value="DUF7025"/>
</dbReference>
<dbReference type="InterPro" id="IPR003959">
    <property type="entry name" value="ATPase_AAA_core"/>
</dbReference>
<comment type="caution">
    <text evidence="5">The sequence shown here is derived from an EMBL/GenBank/DDBJ whole genome shotgun (WGS) entry which is preliminary data.</text>
</comment>
<evidence type="ECO:0000256" key="3">
    <source>
        <dbReference type="SAM" id="MobiDB-lite"/>
    </source>
</evidence>
<accession>A0A9W9WR84</accession>
<reference evidence="5" key="1">
    <citation type="submission" date="2022-12" db="EMBL/GenBank/DDBJ databases">
        <authorList>
            <person name="Petersen C."/>
        </authorList>
    </citation>
    <scope>NUCLEOTIDE SEQUENCE</scope>
    <source>
        <strain evidence="5">IBT 30728</strain>
    </source>
</reference>
<feature type="domain" description="AAA+ ATPase" evidence="4">
    <location>
        <begin position="563"/>
        <end position="844"/>
    </location>
</feature>
<feature type="region of interest" description="Disordered" evidence="3">
    <location>
        <begin position="107"/>
        <end position="126"/>
    </location>
</feature>
<dbReference type="EMBL" id="JAPWDQ010000014">
    <property type="protein sequence ID" value="KAJ5471797.1"/>
    <property type="molecule type" value="Genomic_DNA"/>
</dbReference>
<dbReference type="CDD" id="cd19481">
    <property type="entry name" value="RecA-like_protease"/>
    <property type="match status" value="1"/>
</dbReference>
<dbReference type="PANTHER" id="PTHR46411:SF3">
    <property type="entry name" value="AAA+ ATPASE DOMAIN-CONTAINING PROTEIN"/>
    <property type="match status" value="1"/>
</dbReference>
<dbReference type="Gene3D" id="3.40.50.300">
    <property type="entry name" value="P-loop containing nucleotide triphosphate hydrolases"/>
    <property type="match status" value="2"/>
</dbReference>
<reference evidence="5" key="2">
    <citation type="journal article" date="2023" name="IMA Fungus">
        <title>Comparative genomic study of the Penicillium genus elucidates a diverse pangenome and 15 lateral gene transfer events.</title>
        <authorList>
            <person name="Petersen C."/>
            <person name="Sorensen T."/>
            <person name="Nielsen M.R."/>
            <person name="Sondergaard T.E."/>
            <person name="Sorensen J.L."/>
            <person name="Fitzpatrick D.A."/>
            <person name="Frisvad J.C."/>
            <person name="Nielsen K.L."/>
        </authorList>
    </citation>
    <scope>NUCLEOTIDE SEQUENCE</scope>
    <source>
        <strain evidence="5">IBT 30728</strain>
    </source>
</reference>